<dbReference type="GO" id="GO:0008270">
    <property type="term" value="F:zinc ion binding"/>
    <property type="evidence" value="ECO:0007669"/>
    <property type="project" value="UniProtKB-KW"/>
</dbReference>
<accession>A0A9K3KRC2</accession>
<reference evidence="6" key="2">
    <citation type="submission" date="2021-04" db="EMBL/GenBank/DDBJ databases">
        <authorList>
            <person name="Podell S."/>
        </authorList>
    </citation>
    <scope>NUCLEOTIDE SEQUENCE</scope>
    <source>
        <strain evidence="6">Hildebrandi</strain>
    </source>
</reference>
<proteinExistence type="predicted"/>
<sequence length="228" mass="25783">MTSTQSWYLLYPSSSSSASSSKDVGTLYASCTHLVWVTVAGMLGLRICTNAIRFYYFCIDWNLITKKEWADLAAMHFFKQNYVSRKMQIMDALVTTTWSTKRGDGSSECKNEFMSENQHDDVDATIRPNMQNGATTCNITTESNEPTRPLHCECTSCPICLSEFQELEKLCYSKDIDSCSHVFHAKCLQAWLLKHTSCPVCRYEMVSPTNLPPSFEARIPTLSASSRQ</sequence>
<evidence type="ECO:0000256" key="1">
    <source>
        <dbReference type="ARBA" id="ARBA00022723"/>
    </source>
</evidence>
<dbReference type="InterPro" id="IPR053238">
    <property type="entry name" value="RING-H2_zinc_finger"/>
</dbReference>
<dbReference type="PANTHER" id="PTHR14155:SF627">
    <property type="entry name" value="OS06G0192800 PROTEIN"/>
    <property type="match status" value="1"/>
</dbReference>
<keyword evidence="1" id="KW-0479">Metal-binding</keyword>
<evidence type="ECO:0000256" key="4">
    <source>
        <dbReference type="PROSITE-ProRule" id="PRU00175"/>
    </source>
</evidence>
<keyword evidence="3" id="KW-0862">Zinc</keyword>
<reference evidence="6" key="1">
    <citation type="journal article" date="2021" name="Sci. Rep.">
        <title>Diploid genomic architecture of Nitzschia inconspicua, an elite biomass production diatom.</title>
        <authorList>
            <person name="Oliver A."/>
            <person name="Podell S."/>
            <person name="Pinowska A."/>
            <person name="Traller J.C."/>
            <person name="Smith S.R."/>
            <person name="McClure R."/>
            <person name="Beliaev A."/>
            <person name="Bohutskyi P."/>
            <person name="Hill E.A."/>
            <person name="Rabines A."/>
            <person name="Zheng H."/>
            <person name="Allen L.Z."/>
            <person name="Kuo A."/>
            <person name="Grigoriev I.V."/>
            <person name="Allen A.E."/>
            <person name="Hazlebeck D."/>
            <person name="Allen E.E."/>
        </authorList>
    </citation>
    <scope>NUCLEOTIDE SEQUENCE</scope>
    <source>
        <strain evidence="6">Hildebrandi</strain>
    </source>
</reference>
<organism evidence="6 7">
    <name type="scientific">Nitzschia inconspicua</name>
    <dbReference type="NCBI Taxonomy" id="303405"/>
    <lineage>
        <taxon>Eukaryota</taxon>
        <taxon>Sar</taxon>
        <taxon>Stramenopiles</taxon>
        <taxon>Ochrophyta</taxon>
        <taxon>Bacillariophyta</taxon>
        <taxon>Bacillariophyceae</taxon>
        <taxon>Bacillariophycidae</taxon>
        <taxon>Bacillariales</taxon>
        <taxon>Bacillariaceae</taxon>
        <taxon>Nitzschia</taxon>
    </lineage>
</organism>
<evidence type="ECO:0000313" key="7">
    <source>
        <dbReference type="Proteomes" id="UP000693970"/>
    </source>
</evidence>
<keyword evidence="2 4" id="KW-0863">Zinc-finger</keyword>
<dbReference type="AlphaFoldDB" id="A0A9K3KRC2"/>
<dbReference type="Proteomes" id="UP000693970">
    <property type="component" value="Unassembled WGS sequence"/>
</dbReference>
<keyword evidence="7" id="KW-1185">Reference proteome</keyword>
<evidence type="ECO:0000313" key="6">
    <source>
        <dbReference type="EMBL" id="KAG7348091.1"/>
    </source>
</evidence>
<gene>
    <name evidence="6" type="ORF">IV203_016796</name>
</gene>
<dbReference type="PANTHER" id="PTHR14155">
    <property type="entry name" value="RING FINGER DOMAIN-CONTAINING"/>
    <property type="match status" value="1"/>
</dbReference>
<dbReference type="Pfam" id="PF13639">
    <property type="entry name" value="zf-RING_2"/>
    <property type="match status" value="1"/>
</dbReference>
<protein>
    <submittedName>
        <fullName evidence="6">Ring finger domain containing protein</fullName>
    </submittedName>
</protein>
<dbReference type="PROSITE" id="PS50089">
    <property type="entry name" value="ZF_RING_2"/>
    <property type="match status" value="1"/>
</dbReference>
<evidence type="ECO:0000256" key="2">
    <source>
        <dbReference type="ARBA" id="ARBA00022771"/>
    </source>
</evidence>
<name>A0A9K3KRC2_9STRA</name>
<feature type="domain" description="RING-type" evidence="5">
    <location>
        <begin position="157"/>
        <end position="202"/>
    </location>
</feature>
<dbReference type="SMART" id="SM00184">
    <property type="entry name" value="RING"/>
    <property type="match status" value="1"/>
</dbReference>
<dbReference type="EMBL" id="JAGRRH010000020">
    <property type="protein sequence ID" value="KAG7348091.1"/>
    <property type="molecule type" value="Genomic_DNA"/>
</dbReference>
<evidence type="ECO:0000256" key="3">
    <source>
        <dbReference type="ARBA" id="ARBA00022833"/>
    </source>
</evidence>
<dbReference type="OrthoDB" id="48554at2759"/>
<dbReference type="InterPro" id="IPR001841">
    <property type="entry name" value="Znf_RING"/>
</dbReference>
<evidence type="ECO:0000259" key="5">
    <source>
        <dbReference type="PROSITE" id="PS50089"/>
    </source>
</evidence>
<comment type="caution">
    <text evidence="6">The sequence shown here is derived from an EMBL/GenBank/DDBJ whole genome shotgun (WGS) entry which is preliminary data.</text>
</comment>